<proteinExistence type="predicted"/>
<feature type="non-terminal residue" evidence="1">
    <location>
        <position position="1"/>
    </location>
</feature>
<evidence type="ECO:0000313" key="1">
    <source>
        <dbReference type="EMBL" id="GAJ03026.1"/>
    </source>
</evidence>
<reference evidence="1" key="1">
    <citation type="journal article" date="2014" name="Front. Microbiol.">
        <title>High frequency of phylogenetically diverse reductive dehalogenase-homologous genes in deep subseafloor sedimentary metagenomes.</title>
        <authorList>
            <person name="Kawai M."/>
            <person name="Futagami T."/>
            <person name="Toyoda A."/>
            <person name="Takaki Y."/>
            <person name="Nishi S."/>
            <person name="Hori S."/>
            <person name="Arai W."/>
            <person name="Tsubouchi T."/>
            <person name="Morono Y."/>
            <person name="Uchiyama I."/>
            <person name="Ito T."/>
            <person name="Fujiyama A."/>
            <person name="Inagaki F."/>
            <person name="Takami H."/>
        </authorList>
    </citation>
    <scope>NUCLEOTIDE SEQUENCE</scope>
    <source>
        <strain evidence="1">Expedition CK06-06</strain>
    </source>
</reference>
<sequence>INSEDNEIFKQLLQEVFEFLGFETSIVLEEKTSLILVKALLDYKTYNLIVDAKLADNKDEKIQKYEHWNELSKVKEKTKSDYLIIISPDFDYDKLSKKTNKNKVTLFELRWLCNLIKEHGRLPFSLSDLESIFSTDNSVKDNIFKLFEKRKTLFSKIRLIDTIIKVLNENSGKKLYLNVESLTKIINQKNNQHSGFKIVQEFEVKEITKIFSSEPFNIIQKTEMGSIILSLKPK</sequence>
<gene>
    <name evidence="1" type="ORF">S12H4_53425</name>
</gene>
<feature type="non-terminal residue" evidence="1">
    <location>
        <position position="234"/>
    </location>
</feature>
<dbReference type="EMBL" id="BARW01034007">
    <property type="protein sequence ID" value="GAJ03026.1"/>
    <property type="molecule type" value="Genomic_DNA"/>
</dbReference>
<organism evidence="1">
    <name type="scientific">marine sediment metagenome</name>
    <dbReference type="NCBI Taxonomy" id="412755"/>
    <lineage>
        <taxon>unclassified sequences</taxon>
        <taxon>metagenomes</taxon>
        <taxon>ecological metagenomes</taxon>
    </lineage>
</organism>
<dbReference type="AlphaFoldDB" id="X1UT21"/>
<evidence type="ECO:0008006" key="2">
    <source>
        <dbReference type="Google" id="ProtNLM"/>
    </source>
</evidence>
<comment type="caution">
    <text evidence="1">The sequence shown here is derived from an EMBL/GenBank/DDBJ whole genome shotgun (WGS) entry which is preliminary data.</text>
</comment>
<protein>
    <recommendedName>
        <fullName evidence="2">Restriction endonuclease type IV Mrr domain-containing protein</fullName>
    </recommendedName>
</protein>
<accession>X1UT21</accession>
<name>X1UT21_9ZZZZ</name>